<feature type="transmembrane region" description="Helical" evidence="1">
    <location>
        <begin position="163"/>
        <end position="184"/>
    </location>
</feature>
<proteinExistence type="predicted"/>
<keyword evidence="3" id="KW-1185">Reference proteome</keyword>
<dbReference type="EMBL" id="SZYH01000001">
    <property type="protein sequence ID" value="TKV69307.1"/>
    <property type="molecule type" value="Genomic_DNA"/>
</dbReference>
<dbReference type="Proteomes" id="UP000308488">
    <property type="component" value="Unassembled WGS sequence"/>
</dbReference>
<accession>A0A4U6R671</accession>
<organism evidence="2 3">
    <name type="scientific">Marinobacter panjinensis</name>
    <dbReference type="NCBI Taxonomy" id="2576384"/>
    <lineage>
        <taxon>Bacteria</taxon>
        <taxon>Pseudomonadati</taxon>
        <taxon>Pseudomonadota</taxon>
        <taxon>Gammaproteobacteria</taxon>
        <taxon>Pseudomonadales</taxon>
        <taxon>Marinobacteraceae</taxon>
        <taxon>Marinobacter</taxon>
    </lineage>
</organism>
<evidence type="ECO:0000256" key="1">
    <source>
        <dbReference type="SAM" id="Phobius"/>
    </source>
</evidence>
<comment type="caution">
    <text evidence="2">The sequence shown here is derived from an EMBL/GenBank/DDBJ whole genome shotgun (WGS) entry which is preliminary data.</text>
</comment>
<reference evidence="2 3" key="1">
    <citation type="submission" date="2019-05" db="EMBL/GenBank/DDBJ databases">
        <title>Marinobacter panjinensis sp. nov., a moderately halophilic bacterium isolated from sea tidal flat environment.</title>
        <authorList>
            <person name="Yang W."/>
            <person name="An M."/>
            <person name="He W."/>
            <person name="Luo X."/>
            <person name="Zhu L."/>
            <person name="Chen G."/>
            <person name="Zhang Y."/>
            <person name="Wang Y."/>
        </authorList>
    </citation>
    <scope>NUCLEOTIDE SEQUENCE [LARGE SCALE GENOMIC DNA]</scope>
    <source>
        <strain evidence="2 3">PJ-16</strain>
    </source>
</reference>
<keyword evidence="1" id="KW-0812">Transmembrane</keyword>
<protein>
    <submittedName>
        <fullName evidence="2">PilZ domain-containing protein</fullName>
    </submittedName>
</protein>
<keyword evidence="1" id="KW-1133">Transmembrane helix</keyword>
<dbReference type="OrthoDB" id="5912905at2"/>
<name>A0A4U6R671_9GAMM</name>
<evidence type="ECO:0000313" key="2">
    <source>
        <dbReference type="EMBL" id="TKV69307.1"/>
    </source>
</evidence>
<dbReference type="AlphaFoldDB" id="A0A4U6R671"/>
<dbReference type="Gene3D" id="2.40.10.220">
    <property type="entry name" value="predicted glycosyltransferase like domains"/>
    <property type="match status" value="1"/>
</dbReference>
<dbReference type="RefSeq" id="WP_137436923.1">
    <property type="nucleotide sequence ID" value="NZ_SZYH01000001.1"/>
</dbReference>
<dbReference type="SUPFAM" id="SSF141371">
    <property type="entry name" value="PilZ domain-like"/>
    <property type="match status" value="1"/>
</dbReference>
<evidence type="ECO:0000313" key="3">
    <source>
        <dbReference type="Proteomes" id="UP000308488"/>
    </source>
</evidence>
<keyword evidence="1" id="KW-0472">Membrane</keyword>
<sequence length="267" mass="29413">MKTAAVAPHFVREAEAQHQYARIKIPAWLHVNLDGRKQAFPVADLSAADFSVNAALEALRLRQVYNGHLVFEVDGFDVAIDVSFVPRSFDSMNDRCGCEFQNLGHREFSALRHFITASLSDEVVSVEDVLNTLSRKDLTKANKGKRSDGHEFLGMPRAMVRSLIVMLVVLSAISFGSSALWNLYFVTKAESAMETSGGAPTLSYGEDRIEEGDYTVGQIERLPDQPTEIGEWPAATCCGTGMADTEDTYWVDPLKDSDEGETASKAR</sequence>
<gene>
    <name evidence="2" type="ORF">FDP08_14970</name>
</gene>